<keyword evidence="10 14" id="KW-1015">Disulfide bond</keyword>
<dbReference type="SUPFAM" id="SSF55486">
    <property type="entry name" value="Metalloproteases ('zincins'), catalytic domain"/>
    <property type="match status" value="1"/>
</dbReference>
<feature type="binding site" evidence="13 15">
    <location>
        <position position="367"/>
    </location>
    <ligand>
        <name>Zn(2+)</name>
        <dbReference type="ChEBI" id="CHEBI:29105"/>
        <note>catalytic</note>
    </ligand>
</feature>
<dbReference type="Pfam" id="PF01421">
    <property type="entry name" value="Reprolysin"/>
    <property type="match status" value="1"/>
</dbReference>
<feature type="binding site" evidence="13">
    <location>
        <position position="422"/>
    </location>
    <ligand>
        <name>Ca(2+)</name>
        <dbReference type="ChEBI" id="CHEBI:29108"/>
        <label>2</label>
    </ligand>
</feature>
<keyword evidence="13" id="KW-0106">Calcium</keyword>
<name>A0A8C5JXZ4_JACJA</name>
<dbReference type="InterPro" id="IPR001590">
    <property type="entry name" value="Peptidase_M12B"/>
</dbReference>
<dbReference type="Gene3D" id="3.40.1620.60">
    <property type="match status" value="1"/>
</dbReference>
<feature type="binding site" evidence="13">
    <location>
        <position position="422"/>
    </location>
    <ligand>
        <name>Ca(2+)</name>
        <dbReference type="ChEBI" id="CHEBI:29108"/>
        <label>1</label>
    </ligand>
</feature>
<dbReference type="Pfam" id="PF19236">
    <property type="entry name" value="ADAMTS_CR_3"/>
    <property type="match status" value="1"/>
</dbReference>
<comment type="subcellular location">
    <subcellularLocation>
        <location evidence="1">Secreted</location>
        <location evidence="1">Extracellular space</location>
        <location evidence="1">Extracellular matrix</location>
    </subcellularLocation>
</comment>
<dbReference type="InterPro" id="IPR010294">
    <property type="entry name" value="ADAMTS_spacer1"/>
</dbReference>
<dbReference type="Pfam" id="PF05986">
    <property type="entry name" value="ADAMTS_spacer1"/>
    <property type="match status" value="1"/>
</dbReference>
<evidence type="ECO:0000256" key="4">
    <source>
        <dbReference type="ARBA" id="ARBA00022670"/>
    </source>
</evidence>
<dbReference type="Proteomes" id="UP000694385">
    <property type="component" value="Unassembled WGS sequence"/>
</dbReference>
<evidence type="ECO:0000256" key="6">
    <source>
        <dbReference type="ARBA" id="ARBA00022801"/>
    </source>
</evidence>
<dbReference type="GO" id="GO:0004222">
    <property type="term" value="F:metalloendopeptidase activity"/>
    <property type="evidence" value="ECO:0007669"/>
    <property type="project" value="InterPro"/>
</dbReference>
<dbReference type="GeneTree" id="ENSGT00940000160966"/>
<dbReference type="FunFam" id="3.40.390.10:FF:000001">
    <property type="entry name" value="A disintegrin and metalloproteinase with thrombospondin motifs 1"/>
    <property type="match status" value="1"/>
</dbReference>
<feature type="disulfide bond" evidence="14">
    <location>
        <begin position="491"/>
        <end position="502"/>
    </location>
</feature>
<evidence type="ECO:0000256" key="7">
    <source>
        <dbReference type="ARBA" id="ARBA00022833"/>
    </source>
</evidence>
<protein>
    <submittedName>
        <fullName evidence="18">ADAM metallopeptidase with thrombospondin type 1 motif 4</fullName>
    </submittedName>
</protein>
<feature type="binding site" evidence="13 15">
    <location>
        <position position="357"/>
    </location>
    <ligand>
        <name>Zn(2+)</name>
        <dbReference type="ChEBI" id="CHEBI:29105"/>
        <note>catalytic</note>
    </ligand>
</feature>
<feature type="binding site" evidence="13">
    <location>
        <position position="300"/>
    </location>
    <ligand>
        <name>Ca(2+)</name>
        <dbReference type="ChEBI" id="CHEBI:29108"/>
        <label>1</label>
    </ligand>
</feature>
<feature type="disulfide bond" evidence="14">
    <location>
        <begin position="318"/>
        <end position="323"/>
    </location>
</feature>
<accession>A0A8C5JXZ4</accession>
<gene>
    <name evidence="18" type="primary">Adamts4</name>
</gene>
<evidence type="ECO:0000256" key="9">
    <source>
        <dbReference type="ARBA" id="ARBA00023145"/>
    </source>
</evidence>
<feature type="binding site" evidence="13">
    <location>
        <position position="307"/>
    </location>
    <ligand>
        <name>Ca(2+)</name>
        <dbReference type="ChEBI" id="CHEBI:29108"/>
        <label>1</label>
    </ligand>
</feature>
<organism evidence="18 19">
    <name type="scientific">Jaculus jaculus</name>
    <name type="common">Lesser Egyptian jerboa</name>
    <dbReference type="NCBI Taxonomy" id="51337"/>
    <lineage>
        <taxon>Eukaryota</taxon>
        <taxon>Metazoa</taxon>
        <taxon>Chordata</taxon>
        <taxon>Craniata</taxon>
        <taxon>Vertebrata</taxon>
        <taxon>Euteleostomi</taxon>
        <taxon>Mammalia</taxon>
        <taxon>Eutheria</taxon>
        <taxon>Euarchontoglires</taxon>
        <taxon>Glires</taxon>
        <taxon>Rodentia</taxon>
        <taxon>Myomorpha</taxon>
        <taxon>Dipodoidea</taxon>
        <taxon>Dipodidae</taxon>
        <taxon>Dipodinae</taxon>
        <taxon>Jaculus</taxon>
    </lineage>
</organism>
<keyword evidence="19" id="KW-1185">Reference proteome</keyword>
<dbReference type="Gene3D" id="3.40.390.10">
    <property type="entry name" value="Collagenase (Catalytic Domain)"/>
    <property type="match status" value="1"/>
</dbReference>
<evidence type="ECO:0000256" key="2">
    <source>
        <dbReference type="ARBA" id="ARBA00022525"/>
    </source>
</evidence>
<dbReference type="GO" id="GO:0031012">
    <property type="term" value="C:extracellular matrix"/>
    <property type="evidence" value="ECO:0007669"/>
    <property type="project" value="TreeGrafter"/>
</dbReference>
<dbReference type="InterPro" id="IPR050439">
    <property type="entry name" value="ADAMTS_ADAMTS-like"/>
</dbReference>
<evidence type="ECO:0000256" key="12">
    <source>
        <dbReference type="PIRSR" id="PIRSR613273-1"/>
    </source>
</evidence>
<keyword evidence="11" id="KW-0325">Glycoprotein</keyword>
<reference evidence="18" key="1">
    <citation type="submission" date="2025-08" db="UniProtKB">
        <authorList>
            <consortium name="Ensembl"/>
        </authorList>
    </citation>
    <scope>IDENTIFICATION</scope>
</reference>
<feature type="disulfide bond" evidence="14">
    <location>
        <begin position="463"/>
        <end position="497"/>
    </location>
</feature>
<feature type="binding site" evidence="13">
    <location>
        <position position="300"/>
    </location>
    <ligand>
        <name>Ca(2+)</name>
        <dbReference type="ChEBI" id="CHEBI:29108"/>
        <label>2</label>
    </ligand>
</feature>
<feature type="disulfide bond" evidence="14">
    <location>
        <begin position="335"/>
        <end position="419"/>
    </location>
</feature>
<dbReference type="InterPro" id="IPR041645">
    <property type="entry name" value="ADAMTS_CR_2"/>
</dbReference>
<keyword evidence="4" id="KW-0645">Protease</keyword>
<dbReference type="Pfam" id="PF17771">
    <property type="entry name" value="ADAMTS_CR_2"/>
    <property type="match status" value="1"/>
</dbReference>
<feature type="disulfide bond" evidence="14">
    <location>
        <begin position="289"/>
        <end position="341"/>
    </location>
</feature>
<dbReference type="PROSITE" id="PS50215">
    <property type="entry name" value="ADAM_MEPRO"/>
    <property type="match status" value="1"/>
</dbReference>
<evidence type="ECO:0000313" key="18">
    <source>
        <dbReference type="Ensembl" id="ENSJJAP00000000108.1"/>
    </source>
</evidence>
<evidence type="ECO:0000313" key="19">
    <source>
        <dbReference type="Proteomes" id="UP000694385"/>
    </source>
</evidence>
<proteinExistence type="predicted"/>
<feature type="binding site" evidence="13">
    <location>
        <position position="217"/>
    </location>
    <ligand>
        <name>Ca(2+)</name>
        <dbReference type="ChEBI" id="CHEBI:29108"/>
        <label>2</label>
    </ligand>
</feature>
<feature type="binding site" evidence="13 15">
    <location>
        <position position="361"/>
    </location>
    <ligand>
        <name>Zn(2+)</name>
        <dbReference type="ChEBI" id="CHEBI:29105"/>
        <note>catalytic</note>
    </ligand>
</feature>
<comment type="cofactor">
    <cofactor evidence="13">
        <name>Zn(2+)</name>
        <dbReference type="ChEBI" id="CHEBI:29105"/>
    </cofactor>
    <text evidence="13">Binds 1 zinc ion per subunit.</text>
</comment>
<evidence type="ECO:0000259" key="17">
    <source>
        <dbReference type="PROSITE" id="PS50215"/>
    </source>
</evidence>
<keyword evidence="16" id="KW-0732">Signal</keyword>
<comment type="caution">
    <text evidence="15">Lacks conserved residue(s) required for the propagation of feature annotation.</text>
</comment>
<keyword evidence="3" id="KW-0272">Extracellular matrix</keyword>
<evidence type="ECO:0000256" key="15">
    <source>
        <dbReference type="PROSITE-ProRule" id="PRU00276"/>
    </source>
</evidence>
<feature type="active site" evidence="12 15">
    <location>
        <position position="358"/>
    </location>
</feature>
<dbReference type="Ensembl" id="ENSJJAT00000000133.1">
    <property type="protein sequence ID" value="ENSJJAP00000000108.1"/>
    <property type="gene ID" value="ENSJJAG00000000117.1"/>
</dbReference>
<dbReference type="FunFam" id="3.40.1620.60:FF:000003">
    <property type="entry name" value="A disintegrin and metalloproteinase with thrombospondin motifs 1"/>
    <property type="match status" value="1"/>
</dbReference>
<keyword evidence="5 13" id="KW-0479">Metal-binding</keyword>
<evidence type="ECO:0000256" key="14">
    <source>
        <dbReference type="PIRSR" id="PIRSR613273-3"/>
    </source>
</evidence>
<feature type="disulfide bond" evidence="14">
    <location>
        <begin position="456"/>
        <end position="478"/>
    </location>
</feature>
<dbReference type="GO" id="GO:0046872">
    <property type="term" value="F:metal ion binding"/>
    <property type="evidence" value="ECO:0007669"/>
    <property type="project" value="UniProtKB-KW"/>
</dbReference>
<dbReference type="Gene3D" id="2.60.120.830">
    <property type="match status" value="1"/>
</dbReference>
<feature type="binding site" evidence="13">
    <location>
        <position position="217"/>
    </location>
    <ligand>
        <name>Ca(2+)</name>
        <dbReference type="ChEBI" id="CHEBI:29108"/>
        <label>1</label>
    </ligand>
</feature>
<keyword evidence="9" id="KW-0865">Zymogen</keyword>
<feature type="binding site" evidence="13">
    <location>
        <position position="419"/>
    </location>
    <ligand>
        <name>Ca(2+)</name>
        <dbReference type="ChEBI" id="CHEBI:29108"/>
        <label>1</label>
    </ligand>
</feature>
<feature type="disulfide bond" evidence="14">
    <location>
        <begin position="373"/>
        <end position="403"/>
    </location>
</feature>
<feature type="domain" description="Peptidase M12B" evidence="17">
    <location>
        <begin position="214"/>
        <end position="424"/>
    </location>
</feature>
<dbReference type="CDD" id="cd04273">
    <property type="entry name" value="ZnMc_ADAMTS_like"/>
    <property type="match status" value="1"/>
</dbReference>
<evidence type="ECO:0000256" key="5">
    <source>
        <dbReference type="ARBA" id="ARBA00022723"/>
    </source>
</evidence>
<dbReference type="InterPro" id="IPR006586">
    <property type="entry name" value="ADAM_Cys-rich"/>
</dbReference>
<dbReference type="PANTHER" id="PTHR13723">
    <property type="entry name" value="ADAMTS A DISINTEGRIN AND METALLOPROTEASE WITH THROMBOSPONDIN MOTIFS PROTEASE"/>
    <property type="match status" value="1"/>
</dbReference>
<evidence type="ECO:0000256" key="16">
    <source>
        <dbReference type="SAM" id="SignalP"/>
    </source>
</evidence>
<evidence type="ECO:0000256" key="8">
    <source>
        <dbReference type="ARBA" id="ARBA00023049"/>
    </source>
</evidence>
<dbReference type="FunFam" id="2.60.120.830:FF:000001">
    <property type="entry name" value="A disintegrin and metalloproteinase with thrombospondin motifs 1"/>
    <property type="match status" value="1"/>
</dbReference>
<evidence type="ECO:0000256" key="13">
    <source>
        <dbReference type="PIRSR" id="PIRSR613273-2"/>
    </source>
</evidence>
<dbReference type="InterPro" id="IPR045371">
    <property type="entry name" value="ADAMTS_CR_3"/>
</dbReference>
<reference evidence="18" key="2">
    <citation type="submission" date="2025-09" db="UniProtKB">
        <authorList>
            <consortium name="Ensembl"/>
        </authorList>
    </citation>
    <scope>IDENTIFICATION</scope>
</reference>
<keyword evidence="6" id="KW-0378">Hydrolase</keyword>
<dbReference type="InterPro" id="IPR013273">
    <property type="entry name" value="ADAMTS/ADAMTS-like"/>
</dbReference>
<evidence type="ECO:0000256" key="10">
    <source>
        <dbReference type="ARBA" id="ARBA00023157"/>
    </source>
</evidence>
<feature type="chain" id="PRO_5034720874" evidence="16">
    <location>
        <begin position="48"/>
        <end position="813"/>
    </location>
</feature>
<keyword evidence="8" id="KW-0482">Metalloprotease</keyword>
<dbReference type="GO" id="GO:0030198">
    <property type="term" value="P:extracellular matrix organization"/>
    <property type="evidence" value="ECO:0007669"/>
    <property type="project" value="InterPro"/>
</dbReference>
<feature type="binding site" description="in inhibited form" evidence="13">
    <location>
        <position position="190"/>
    </location>
    <ligand>
        <name>Zn(2+)</name>
        <dbReference type="ChEBI" id="CHEBI:29105"/>
        <note>catalytic</note>
    </ligand>
</feature>
<sequence length="813" mass="87409">VSGPGRGLAGRWLRRGQPCLSLHTLPPSELQWRLLLLLASLLPSAWPASPLPREEEIVFPEKLNGSILPGSGAPARLLYRLPAFGETLLLELEQDPGVQVEGLTVQYLGQSPELLGGAEPGTYLTGTINGDPESVASLHWDGGALLGVLQYRGAELHLQPLEGGTLNSAGGPGAHILRRKSPASGQGPMCNVKAPPGSPSPSPRRAKRFASLSRFVETLVVADDKMAAFHGAGLKRYLLTVMAAAAKAFKHPSIRNPVSLVVTRLVILGSGEEGPQVGPSAAQTLRSFCAWQRSLNTPEDSDPNHFDTAILFTRQDLCGVSTCDTLGMADVGTVCDPARSCAIVEDDGLQSAFTAAHELGHVFHMLHDNSKSCGSLNGQGSTSRHVMAPVMAHVDPEEPWSPCSAHFITEFLDNGYGHCLLDKPEAPLHLPATFPGKDYDADRQCQLTFGPDSHHCPQLPPPCAALWCSGHLNGHAMCQTKHSPWADGTPCGPTQACMGGRCLHVDQLKDFNVQIVPAAGGKWGVIISFQNFLRAQVEGQREEGEALTVHFTLTALTFREEQCAAYNHRTDLFKSFPGPMDWVPRYTGVAARDQCKLTCQARALGYYYVLEPRVVDGTPCSPDSSSVCVQGRCIHAGCDHVIGSKKKFDKCMVCGGDGSGCSKQSGSFKKFRYGYNNVVTIPAGATHILVRQQGSPSLKSIYLALKLQDGSYALNGEYTLTPSPTDVALPGAVSLRYSGATAASETLSGHGPLAQPLTLQVLVAGNPQNARLRYSFFVPRPAPSTPRPPPQDWLHRRAQILEILRRRSWAGRK</sequence>
<dbReference type="PRINTS" id="PR01857">
    <property type="entry name" value="ADAMTSFAMILY"/>
</dbReference>
<evidence type="ECO:0000256" key="1">
    <source>
        <dbReference type="ARBA" id="ARBA00004498"/>
    </source>
</evidence>
<keyword evidence="7 13" id="KW-0862">Zinc</keyword>
<evidence type="ECO:0000256" key="11">
    <source>
        <dbReference type="ARBA" id="ARBA00023180"/>
    </source>
</evidence>
<dbReference type="InterPro" id="IPR024079">
    <property type="entry name" value="MetalloPept_cat_dom_sf"/>
</dbReference>
<evidence type="ECO:0000256" key="3">
    <source>
        <dbReference type="ARBA" id="ARBA00022530"/>
    </source>
</evidence>
<dbReference type="PANTHER" id="PTHR13723:SF38">
    <property type="entry name" value="A DISINTEGRIN AND METALLOPROTEINASE WITH THROMBOSPONDIN MOTIFS 4"/>
    <property type="match status" value="1"/>
</dbReference>
<feature type="signal peptide" evidence="16">
    <location>
        <begin position="1"/>
        <end position="47"/>
    </location>
</feature>
<dbReference type="AlphaFoldDB" id="A0A8C5JXZ4"/>
<feature type="disulfide bond" evidence="14">
    <location>
        <begin position="445"/>
        <end position="468"/>
    </location>
</feature>
<keyword evidence="2" id="KW-0964">Secreted</keyword>
<dbReference type="GO" id="GO:0006508">
    <property type="term" value="P:proteolysis"/>
    <property type="evidence" value="ECO:0007669"/>
    <property type="project" value="UniProtKB-KW"/>
</dbReference>
<dbReference type="SMART" id="SM00608">
    <property type="entry name" value="ACR"/>
    <property type="match status" value="1"/>
</dbReference>